<proteinExistence type="predicted"/>
<name>A0A6A8A3M4_9HYPH</name>
<evidence type="ECO:0000313" key="2">
    <source>
        <dbReference type="EMBL" id="MQY45379.1"/>
    </source>
</evidence>
<organism evidence="2 3">
    <name type="scientific">Endobacterium cereale</name>
    <dbReference type="NCBI Taxonomy" id="2663029"/>
    <lineage>
        <taxon>Bacteria</taxon>
        <taxon>Pseudomonadati</taxon>
        <taxon>Pseudomonadota</taxon>
        <taxon>Alphaproteobacteria</taxon>
        <taxon>Hyphomicrobiales</taxon>
        <taxon>Rhizobiaceae</taxon>
        <taxon>Endobacterium</taxon>
    </lineage>
</organism>
<dbReference type="Gene3D" id="3.10.450.50">
    <property type="match status" value="1"/>
</dbReference>
<gene>
    <name evidence="2" type="ORF">GAO09_04780</name>
</gene>
<feature type="domain" description="SnoaL-like" evidence="1">
    <location>
        <begin position="5"/>
        <end position="54"/>
    </location>
</feature>
<dbReference type="RefSeq" id="WP_153352912.1">
    <property type="nucleotide sequence ID" value="NZ_JAYKOO010000006.1"/>
</dbReference>
<comment type="caution">
    <text evidence="2">The sequence shown here is derived from an EMBL/GenBank/DDBJ whole genome shotgun (WGS) entry which is preliminary data.</text>
</comment>
<evidence type="ECO:0000313" key="3">
    <source>
        <dbReference type="Proteomes" id="UP000435138"/>
    </source>
</evidence>
<accession>A0A6A8A3M4</accession>
<dbReference type="EMBL" id="WIXI01000031">
    <property type="protein sequence ID" value="MQY45379.1"/>
    <property type="molecule type" value="Genomic_DNA"/>
</dbReference>
<dbReference type="Proteomes" id="UP000435138">
    <property type="component" value="Unassembled WGS sequence"/>
</dbReference>
<dbReference type="SUPFAM" id="SSF54427">
    <property type="entry name" value="NTF2-like"/>
    <property type="match status" value="1"/>
</dbReference>
<dbReference type="InterPro" id="IPR032710">
    <property type="entry name" value="NTF2-like_dom_sf"/>
</dbReference>
<protein>
    <submittedName>
        <fullName evidence="2">Nuclear transport factor 2 family protein</fullName>
    </submittedName>
</protein>
<sequence>MQKLVENFMGATNAFDMEGTLALFAQNAVIDDVSVGDAFVGKGGVRTYLERFFVGYNTASKLISVKELDSFNATVRLDFTGDFGHEVGILAIAVNPDGLIARIDADLE</sequence>
<dbReference type="Pfam" id="PF12680">
    <property type="entry name" value="SnoaL_2"/>
    <property type="match status" value="1"/>
</dbReference>
<keyword evidence="3" id="KW-1185">Reference proteome</keyword>
<evidence type="ECO:0000259" key="1">
    <source>
        <dbReference type="Pfam" id="PF12680"/>
    </source>
</evidence>
<dbReference type="InterPro" id="IPR037401">
    <property type="entry name" value="SnoaL-like"/>
</dbReference>
<dbReference type="AlphaFoldDB" id="A0A6A8A3M4"/>
<reference evidence="2 3" key="1">
    <citation type="submission" date="2019-11" db="EMBL/GenBank/DDBJ databases">
        <title>Genome analysis of Rhizobacterium cereale a novel genus and species isolated from maize roots in North Spain.</title>
        <authorList>
            <person name="Menendez E."/>
            <person name="Flores-Felix J.D."/>
            <person name="Ramirez-Bahena M.-H."/>
            <person name="Igual J.M."/>
            <person name="Garcia-Fraile P."/>
            <person name="Peix A."/>
            <person name="Velazquez E."/>
        </authorList>
    </citation>
    <scope>NUCLEOTIDE SEQUENCE [LARGE SCALE GENOMIC DNA]</scope>
    <source>
        <strain evidence="2 3">RZME27</strain>
    </source>
</reference>